<protein>
    <submittedName>
        <fullName evidence="2">Uncharacterized protein</fullName>
    </submittedName>
</protein>
<organism evidence="2 3">
    <name type="scientific">Microbacterium esteraromaticum</name>
    <dbReference type="NCBI Taxonomy" id="57043"/>
    <lineage>
        <taxon>Bacteria</taxon>
        <taxon>Bacillati</taxon>
        <taxon>Actinomycetota</taxon>
        <taxon>Actinomycetes</taxon>
        <taxon>Micrococcales</taxon>
        <taxon>Microbacteriaceae</taxon>
        <taxon>Microbacterium</taxon>
    </lineage>
</organism>
<evidence type="ECO:0000256" key="1">
    <source>
        <dbReference type="SAM" id="MobiDB-lite"/>
    </source>
</evidence>
<sequence>MHEYENPADEADGRSDAMDSDPVIVAVVRSGGIAGLPRRWRAEADADRRPEWLALVERCPWGDAPDDVAVGADRFVWSIHARVHDEQLEQVLPDAHLQGAWRELVDAVRDADQPPVTDERPVADDHRTEG</sequence>
<reference evidence="2 3" key="1">
    <citation type="submission" date="2017-02" db="EMBL/GenBank/DDBJ databases">
        <authorList>
            <person name="Peterson S.W."/>
        </authorList>
    </citation>
    <scope>NUCLEOTIDE SEQUENCE [LARGE SCALE GENOMIC DNA]</scope>
    <source>
        <strain evidence="2 3">B Mb 05.01</strain>
    </source>
</reference>
<keyword evidence="3" id="KW-1185">Reference proteome</keyword>
<dbReference type="AlphaFoldDB" id="A0A1R4IMN2"/>
<dbReference type="EMBL" id="FUKO01000011">
    <property type="protein sequence ID" value="SJN20874.1"/>
    <property type="molecule type" value="Genomic_DNA"/>
</dbReference>
<dbReference type="InterPro" id="IPR049457">
    <property type="entry name" value="Emfourin"/>
</dbReference>
<name>A0A1R4IMN2_9MICO</name>
<dbReference type="Proteomes" id="UP000196320">
    <property type="component" value="Unassembled WGS sequence"/>
</dbReference>
<evidence type="ECO:0000313" key="2">
    <source>
        <dbReference type="EMBL" id="SJN20874.1"/>
    </source>
</evidence>
<accession>A0A1R4IMN2</accession>
<feature type="compositionally biased region" description="Basic and acidic residues" evidence="1">
    <location>
        <begin position="1"/>
        <end position="17"/>
    </location>
</feature>
<dbReference type="RefSeq" id="WP_256971491.1">
    <property type="nucleotide sequence ID" value="NZ_FUKO01000011.1"/>
</dbReference>
<evidence type="ECO:0000313" key="3">
    <source>
        <dbReference type="Proteomes" id="UP000196320"/>
    </source>
</evidence>
<feature type="region of interest" description="Disordered" evidence="1">
    <location>
        <begin position="108"/>
        <end position="130"/>
    </location>
</feature>
<proteinExistence type="predicted"/>
<gene>
    <name evidence="2" type="ORF">FM104_02850</name>
</gene>
<feature type="region of interest" description="Disordered" evidence="1">
    <location>
        <begin position="1"/>
        <end position="20"/>
    </location>
</feature>
<dbReference type="Pfam" id="PF20242">
    <property type="entry name" value="Emfourin"/>
    <property type="match status" value="1"/>
</dbReference>